<proteinExistence type="predicted"/>
<dbReference type="GO" id="GO:0016787">
    <property type="term" value="F:hydrolase activity"/>
    <property type="evidence" value="ECO:0007669"/>
    <property type="project" value="UniProtKB-KW"/>
</dbReference>
<gene>
    <name evidence="1" type="ORF">LSO60_01360</name>
</gene>
<protein>
    <submittedName>
        <fullName evidence="1">Alpha/beta hydrolase</fullName>
    </submittedName>
</protein>
<dbReference type="Proteomes" id="UP001164064">
    <property type="component" value="Chromosome"/>
</dbReference>
<keyword evidence="1" id="KW-0378">Hydrolase</keyword>
<name>A0AA46NFK7_9GAMM</name>
<reference evidence="1" key="1">
    <citation type="journal article" date="2022" name="J Glob Antimicrob Resist">
        <title>Comparative analysis of IMP-4- and OXA-58-containing plasmids of three carbapenemase-producing Acinetobacter ursingii strains in the Netherlands.</title>
        <authorList>
            <person name="Hendrickx A.P.A."/>
            <person name="Schade R.P."/>
            <person name="Landman F."/>
            <person name="Bosch T."/>
            <person name="Schouls L.M."/>
            <person name="van Dijk K."/>
        </authorList>
    </citation>
    <scope>NUCLEOTIDE SEQUENCE</scope>
    <source>
        <strain evidence="1">RIVM_C010559</strain>
    </source>
</reference>
<evidence type="ECO:0000313" key="1">
    <source>
        <dbReference type="EMBL" id="UYF71965.1"/>
    </source>
</evidence>
<dbReference type="PROSITE" id="PS51257">
    <property type="entry name" value="PROKAR_LIPOPROTEIN"/>
    <property type="match status" value="1"/>
</dbReference>
<dbReference type="RefSeq" id="WP_263512746.1">
    <property type="nucleotide sequence ID" value="NZ_CP089051.1"/>
</dbReference>
<accession>A0AA46NFK7</accession>
<dbReference type="InterPro" id="IPR029058">
    <property type="entry name" value="AB_hydrolase_fold"/>
</dbReference>
<dbReference type="Gene3D" id="3.40.50.1820">
    <property type="entry name" value="alpha/beta hydrolase"/>
    <property type="match status" value="1"/>
</dbReference>
<dbReference type="AlphaFoldDB" id="A0AA46NFK7"/>
<dbReference type="EMBL" id="CP089051">
    <property type="protein sequence ID" value="UYF71965.1"/>
    <property type="molecule type" value="Genomic_DNA"/>
</dbReference>
<sequence length="262" mass="29964">MSAKGSFPTNLALSMIIILLSSACHLGHSESSVNRLSYILLVWLIQKMSKQNLKIVLFHGFMAREHMQRHWLHYLAELGYPNVELYGHLPSAKKIAKQIIDLNQSKKQKIVLIGYSQGGFQAVKVAQALKRLQYPVDLLVTIAAGGKGRLLPKQWGYNPRQIPENVLKSLNFFSLSDPLGADRCYRDNLIQSSRDHQSIENIIFDRSAQVGHIELSRCYPKQRIHHLVKQHLISRIEKELFSLESSRNFNSVNRIAVDRELM</sequence>
<evidence type="ECO:0000313" key="2">
    <source>
        <dbReference type="Proteomes" id="UP001164064"/>
    </source>
</evidence>
<organism evidence="1 2">
    <name type="scientific">Acinetobacter ursingii</name>
    <dbReference type="NCBI Taxonomy" id="108980"/>
    <lineage>
        <taxon>Bacteria</taxon>
        <taxon>Pseudomonadati</taxon>
        <taxon>Pseudomonadota</taxon>
        <taxon>Gammaproteobacteria</taxon>
        <taxon>Moraxellales</taxon>
        <taxon>Moraxellaceae</taxon>
        <taxon>Acinetobacter</taxon>
    </lineage>
</organism>
<dbReference type="SUPFAM" id="SSF53474">
    <property type="entry name" value="alpha/beta-Hydrolases"/>
    <property type="match status" value="1"/>
</dbReference>